<dbReference type="InterPro" id="IPR021109">
    <property type="entry name" value="Peptidase_aspartic_dom_sf"/>
</dbReference>
<comment type="caution">
    <text evidence="6">The sequence shown here is derived from an EMBL/GenBank/DDBJ whole genome shotgun (WGS) entry which is preliminary data.</text>
</comment>
<dbReference type="PANTHER" id="PTHR47966">
    <property type="entry name" value="BETA-SITE APP-CLEAVING ENZYME, ISOFORM A-RELATED"/>
    <property type="match status" value="1"/>
</dbReference>
<dbReference type="Proteomes" id="UP001212997">
    <property type="component" value="Unassembled WGS sequence"/>
</dbReference>
<organism evidence="6 7">
    <name type="scientific">Meripilus lineatus</name>
    <dbReference type="NCBI Taxonomy" id="2056292"/>
    <lineage>
        <taxon>Eukaryota</taxon>
        <taxon>Fungi</taxon>
        <taxon>Dikarya</taxon>
        <taxon>Basidiomycota</taxon>
        <taxon>Agaricomycotina</taxon>
        <taxon>Agaricomycetes</taxon>
        <taxon>Polyporales</taxon>
        <taxon>Meripilaceae</taxon>
        <taxon>Meripilus</taxon>
    </lineage>
</organism>
<keyword evidence="4" id="KW-0732">Signal</keyword>
<evidence type="ECO:0000256" key="3">
    <source>
        <dbReference type="PIRSR" id="PIRSR601461-2"/>
    </source>
</evidence>
<dbReference type="EMBL" id="JANAWD010000464">
    <property type="protein sequence ID" value="KAJ3479077.1"/>
    <property type="molecule type" value="Genomic_DNA"/>
</dbReference>
<dbReference type="GO" id="GO:0004190">
    <property type="term" value="F:aspartic-type endopeptidase activity"/>
    <property type="evidence" value="ECO:0007669"/>
    <property type="project" value="InterPro"/>
</dbReference>
<evidence type="ECO:0000259" key="5">
    <source>
        <dbReference type="PROSITE" id="PS51767"/>
    </source>
</evidence>
<dbReference type="Pfam" id="PF00026">
    <property type="entry name" value="Asp"/>
    <property type="match status" value="1"/>
</dbReference>
<feature type="domain" description="Peptidase A1" evidence="5">
    <location>
        <begin position="104"/>
        <end position="432"/>
    </location>
</feature>
<dbReference type="InterPro" id="IPR034164">
    <property type="entry name" value="Pepsin-like_dom"/>
</dbReference>
<keyword evidence="3" id="KW-1015">Disulfide bond</keyword>
<evidence type="ECO:0000313" key="6">
    <source>
        <dbReference type="EMBL" id="KAJ3479077.1"/>
    </source>
</evidence>
<proteinExistence type="inferred from homology"/>
<dbReference type="FunFam" id="2.40.70.10:FF:000008">
    <property type="entry name" value="Cathepsin D"/>
    <property type="match status" value="1"/>
</dbReference>
<feature type="active site" evidence="2">
    <location>
        <position position="319"/>
    </location>
</feature>
<dbReference type="GO" id="GO:0006508">
    <property type="term" value="P:proteolysis"/>
    <property type="evidence" value="ECO:0007669"/>
    <property type="project" value="InterPro"/>
</dbReference>
<feature type="chain" id="PRO_5042217033" description="Peptidase A1 domain-containing protein" evidence="4">
    <location>
        <begin position="18"/>
        <end position="435"/>
    </location>
</feature>
<dbReference type="InterPro" id="IPR001461">
    <property type="entry name" value="Aspartic_peptidase_A1"/>
</dbReference>
<feature type="signal peptide" evidence="4">
    <location>
        <begin position="1"/>
        <end position="17"/>
    </location>
</feature>
<dbReference type="Gene3D" id="2.40.70.10">
    <property type="entry name" value="Acid Proteases"/>
    <property type="match status" value="2"/>
</dbReference>
<evidence type="ECO:0000256" key="4">
    <source>
        <dbReference type="SAM" id="SignalP"/>
    </source>
</evidence>
<dbReference type="SUPFAM" id="SSF50630">
    <property type="entry name" value="Acid proteases"/>
    <property type="match status" value="1"/>
</dbReference>
<dbReference type="PANTHER" id="PTHR47966:SF51">
    <property type="entry name" value="BETA-SITE APP-CLEAVING ENZYME, ISOFORM A-RELATED"/>
    <property type="match status" value="1"/>
</dbReference>
<reference evidence="6" key="1">
    <citation type="submission" date="2022-07" db="EMBL/GenBank/DDBJ databases">
        <title>Genome Sequence of Physisporinus lineatus.</title>
        <authorList>
            <person name="Buettner E."/>
        </authorList>
    </citation>
    <scope>NUCLEOTIDE SEQUENCE</scope>
    <source>
        <strain evidence="6">VT162</strain>
    </source>
</reference>
<dbReference type="PRINTS" id="PR00792">
    <property type="entry name" value="PEPSIN"/>
</dbReference>
<keyword evidence="7" id="KW-1185">Reference proteome</keyword>
<sequence>MFLKTTFVLLAVAFAAAEGTQSGVPIPLNSPVALTKVDGTFDHHRAIVQTYNTRNKHRQNLVNLERNVGRAGFNKGVEIKAYPSSPSLDKRQGLPLADEDGSAWTGTVAIGSNAQNFTIKFDTGSSDLWVPNAHGCMGCGGHKSYDSRKSKTSQPQNGTFQIEYDDGSTVSGPIFKDTVTISGAKAINQTFSASTEISSSFRGGPFDGVLGLASQALSNLAEVRFSSHTAMPCVFNASSWKPPFVQTAFAQQAIPKNEFSLKLASHGAELLLGGTNPKLFKGAIEFHPVNASTGFWQIGGGSILQGGKAVVSGFESIVDSGTSFIFGPADQVKEFYDSIPGSQLFDEENGLYSYPCTGKTVFKVAFQWGGQAWAISPKDFNLGETLAGSGQCVGAISGVDIGLGDNVWQLGGSFMKNVYTVFSFANNAVGFAALK</sequence>
<feature type="active site" evidence="2">
    <location>
        <position position="122"/>
    </location>
</feature>
<dbReference type="CDD" id="cd05471">
    <property type="entry name" value="pepsin_like"/>
    <property type="match status" value="1"/>
</dbReference>
<name>A0AAD5UVP0_9APHY</name>
<gene>
    <name evidence="6" type="ORF">NLI96_g9312</name>
</gene>
<protein>
    <recommendedName>
        <fullName evidence="5">Peptidase A1 domain-containing protein</fullName>
    </recommendedName>
</protein>
<feature type="disulfide bond" evidence="3">
    <location>
        <begin position="136"/>
        <end position="139"/>
    </location>
</feature>
<dbReference type="PROSITE" id="PS51767">
    <property type="entry name" value="PEPTIDASE_A1"/>
    <property type="match status" value="1"/>
</dbReference>
<comment type="similarity">
    <text evidence="1">Belongs to the peptidase A1 family.</text>
</comment>
<dbReference type="AlphaFoldDB" id="A0AAD5UVP0"/>
<evidence type="ECO:0000256" key="2">
    <source>
        <dbReference type="PIRSR" id="PIRSR601461-1"/>
    </source>
</evidence>
<evidence type="ECO:0000256" key="1">
    <source>
        <dbReference type="ARBA" id="ARBA00007447"/>
    </source>
</evidence>
<dbReference type="InterPro" id="IPR033121">
    <property type="entry name" value="PEPTIDASE_A1"/>
</dbReference>
<accession>A0AAD5UVP0</accession>
<evidence type="ECO:0000313" key="7">
    <source>
        <dbReference type="Proteomes" id="UP001212997"/>
    </source>
</evidence>